<proteinExistence type="predicted"/>
<dbReference type="EMBL" id="AP003974">
    <property type="protein sequence ID" value="BAD25001.1"/>
    <property type="molecule type" value="Genomic_DNA"/>
</dbReference>
<dbReference type="EMBL" id="AP003977">
    <property type="protein sequence ID" value="BAD25010.1"/>
    <property type="molecule type" value="Genomic_DNA"/>
</dbReference>
<feature type="region of interest" description="Disordered" evidence="1">
    <location>
        <begin position="1"/>
        <end position="87"/>
    </location>
</feature>
<reference evidence="3" key="2">
    <citation type="submission" date="2001-08" db="EMBL/GenBank/DDBJ databases">
        <title>Oryza sativa nipponbare(GA3) genomic DNA, chromosome 2, BAC clone:OJ1006_A02.</title>
        <authorList>
            <person name="Sasaki T."/>
            <person name="Matsumoto T."/>
            <person name="Yamamoto K."/>
        </authorList>
    </citation>
    <scope>NUCLEOTIDE SEQUENCE</scope>
</reference>
<organism evidence="3 4">
    <name type="scientific">Oryza sativa subsp. japonica</name>
    <name type="common">Rice</name>
    <dbReference type="NCBI Taxonomy" id="39947"/>
    <lineage>
        <taxon>Eukaryota</taxon>
        <taxon>Viridiplantae</taxon>
        <taxon>Streptophyta</taxon>
        <taxon>Embryophyta</taxon>
        <taxon>Tracheophyta</taxon>
        <taxon>Spermatophyta</taxon>
        <taxon>Magnoliopsida</taxon>
        <taxon>Liliopsida</taxon>
        <taxon>Poales</taxon>
        <taxon>Poaceae</taxon>
        <taxon>BOP clade</taxon>
        <taxon>Oryzoideae</taxon>
        <taxon>Oryzeae</taxon>
        <taxon>Oryzinae</taxon>
        <taxon>Oryza</taxon>
        <taxon>Oryza sativa</taxon>
    </lineage>
</organism>
<protein>
    <submittedName>
        <fullName evidence="3">Uncharacterized protein</fullName>
    </submittedName>
</protein>
<gene>
    <name evidence="2" type="ORF">OJ1003_F05.37</name>
    <name evidence="3" type="ORF">OJ1006_A02.20</name>
</gene>
<reference evidence="4" key="3">
    <citation type="journal article" date="2005" name="Nature">
        <title>The map-based sequence of the rice genome.</title>
        <authorList>
            <consortium name="International rice genome sequencing project (IRGSP)"/>
            <person name="Matsumoto T."/>
            <person name="Wu J."/>
            <person name="Kanamori H."/>
            <person name="Katayose Y."/>
            <person name="Fujisawa M."/>
            <person name="Namiki N."/>
            <person name="Mizuno H."/>
            <person name="Yamamoto K."/>
            <person name="Antonio B.A."/>
            <person name="Baba T."/>
            <person name="Sakata K."/>
            <person name="Nagamura Y."/>
            <person name="Aoki H."/>
            <person name="Arikawa K."/>
            <person name="Arita K."/>
            <person name="Bito T."/>
            <person name="Chiden Y."/>
            <person name="Fujitsuka N."/>
            <person name="Fukunaka R."/>
            <person name="Hamada M."/>
            <person name="Harada C."/>
            <person name="Hayashi A."/>
            <person name="Hijishita S."/>
            <person name="Honda M."/>
            <person name="Hosokawa S."/>
            <person name="Ichikawa Y."/>
            <person name="Idonuma A."/>
            <person name="Iijima M."/>
            <person name="Ikeda M."/>
            <person name="Ikeno M."/>
            <person name="Ito K."/>
            <person name="Ito S."/>
            <person name="Ito T."/>
            <person name="Ito Y."/>
            <person name="Ito Y."/>
            <person name="Iwabuchi A."/>
            <person name="Kamiya K."/>
            <person name="Karasawa W."/>
            <person name="Kurita K."/>
            <person name="Katagiri S."/>
            <person name="Kikuta A."/>
            <person name="Kobayashi H."/>
            <person name="Kobayashi N."/>
            <person name="Machita K."/>
            <person name="Maehara T."/>
            <person name="Masukawa M."/>
            <person name="Mizubayashi T."/>
            <person name="Mukai Y."/>
            <person name="Nagasaki H."/>
            <person name="Nagata Y."/>
            <person name="Naito S."/>
            <person name="Nakashima M."/>
            <person name="Nakama Y."/>
            <person name="Nakamichi Y."/>
            <person name="Nakamura M."/>
            <person name="Meguro A."/>
            <person name="Negishi M."/>
            <person name="Ohta I."/>
            <person name="Ohta T."/>
            <person name="Okamoto M."/>
            <person name="Ono N."/>
            <person name="Saji S."/>
            <person name="Sakaguchi M."/>
            <person name="Sakai K."/>
            <person name="Shibata M."/>
            <person name="Shimokawa T."/>
            <person name="Song J."/>
            <person name="Takazaki Y."/>
            <person name="Terasawa K."/>
            <person name="Tsugane M."/>
            <person name="Tsuji K."/>
            <person name="Ueda S."/>
            <person name="Waki K."/>
            <person name="Yamagata H."/>
            <person name="Yamamoto M."/>
            <person name="Yamamoto S."/>
            <person name="Yamane H."/>
            <person name="Yoshiki S."/>
            <person name="Yoshihara R."/>
            <person name="Yukawa K."/>
            <person name="Zhong H."/>
            <person name="Yano M."/>
            <person name="Yuan Q."/>
            <person name="Ouyang S."/>
            <person name="Liu J."/>
            <person name="Jones K.M."/>
            <person name="Gansberger K."/>
            <person name="Moffat K."/>
            <person name="Hill J."/>
            <person name="Bera J."/>
            <person name="Fadrosh D."/>
            <person name="Jin S."/>
            <person name="Johri S."/>
            <person name="Kim M."/>
            <person name="Overton L."/>
            <person name="Reardon M."/>
            <person name="Tsitrin T."/>
            <person name="Vuong H."/>
            <person name="Weaver B."/>
            <person name="Ciecko A."/>
            <person name="Tallon L."/>
            <person name="Jackson J."/>
            <person name="Pai G."/>
            <person name="Aken S.V."/>
            <person name="Utterback T."/>
            <person name="Reidmuller S."/>
            <person name="Feldblyum T."/>
            <person name="Hsiao J."/>
            <person name="Zismann V."/>
            <person name="Iobst S."/>
            <person name="de Vazeille A.R."/>
            <person name="Buell C.R."/>
            <person name="Ying K."/>
            <person name="Li Y."/>
            <person name="Lu T."/>
            <person name="Huang Y."/>
            <person name="Zhao Q."/>
            <person name="Feng Q."/>
            <person name="Zhang L."/>
            <person name="Zhu J."/>
            <person name="Weng Q."/>
            <person name="Mu J."/>
            <person name="Lu Y."/>
            <person name="Fan D."/>
            <person name="Liu Y."/>
            <person name="Guan J."/>
            <person name="Zhang Y."/>
            <person name="Yu S."/>
            <person name="Liu X."/>
            <person name="Zhang Y."/>
            <person name="Hong G."/>
            <person name="Han B."/>
            <person name="Choisne N."/>
            <person name="Demange N."/>
            <person name="Orjeda G."/>
            <person name="Samain S."/>
            <person name="Cattolico L."/>
            <person name="Pelletier E."/>
            <person name="Couloux A."/>
            <person name="Segurens B."/>
            <person name="Wincker P."/>
            <person name="D'Hont A."/>
            <person name="Scarpelli C."/>
            <person name="Weissenbach J."/>
            <person name="Salanoubat M."/>
            <person name="Quetier F."/>
            <person name="Yu Y."/>
            <person name="Kim H.R."/>
            <person name="Rambo T."/>
            <person name="Currie J."/>
            <person name="Collura K."/>
            <person name="Luo M."/>
            <person name="Yang T."/>
            <person name="Ammiraju J.S.S."/>
            <person name="Engler F."/>
            <person name="Soderlund C."/>
            <person name="Wing R.A."/>
            <person name="Palmer L.E."/>
            <person name="de la Bastide M."/>
            <person name="Spiegel L."/>
            <person name="Nascimento L."/>
            <person name="Zutavern T."/>
            <person name="O'Shaughnessy A."/>
            <person name="Dike S."/>
            <person name="Dedhia N."/>
            <person name="Preston R."/>
            <person name="Balija V."/>
            <person name="McCombie W.R."/>
            <person name="Chow T."/>
            <person name="Chen H."/>
            <person name="Chung M."/>
            <person name="Chen C."/>
            <person name="Shaw J."/>
            <person name="Wu H."/>
            <person name="Hsiao K."/>
            <person name="Chao Y."/>
            <person name="Chu M."/>
            <person name="Cheng C."/>
            <person name="Hour A."/>
            <person name="Lee P."/>
            <person name="Lin S."/>
            <person name="Lin Y."/>
            <person name="Liou J."/>
            <person name="Liu S."/>
            <person name="Hsing Y."/>
            <person name="Raghuvanshi S."/>
            <person name="Mohanty A."/>
            <person name="Bharti A.K."/>
            <person name="Gaur A."/>
            <person name="Gupta V."/>
            <person name="Kumar D."/>
            <person name="Ravi V."/>
            <person name="Vij S."/>
            <person name="Kapur A."/>
            <person name="Khurana P."/>
            <person name="Khurana P."/>
            <person name="Khurana J.P."/>
            <person name="Tyagi A.K."/>
            <person name="Gaikwad K."/>
            <person name="Singh A."/>
            <person name="Dalal V."/>
            <person name="Srivastava S."/>
            <person name="Dixit A."/>
            <person name="Pal A.K."/>
            <person name="Ghazi I.A."/>
            <person name="Yadav M."/>
            <person name="Pandit A."/>
            <person name="Bhargava A."/>
            <person name="Sureshbabu K."/>
            <person name="Batra K."/>
            <person name="Sharma T.R."/>
            <person name="Mohapatra T."/>
            <person name="Singh N.K."/>
            <person name="Messing J."/>
            <person name="Nelson A.B."/>
            <person name="Fuks G."/>
            <person name="Kavchok S."/>
            <person name="Keizer G."/>
            <person name="Linton E."/>
            <person name="Llaca V."/>
            <person name="Song R."/>
            <person name="Tanyolac B."/>
            <person name="Young S."/>
            <person name="Ho-Il K."/>
            <person name="Hahn J.H."/>
            <person name="Sangsakoo G."/>
            <person name="Vanavichit A."/>
            <person name="de Mattos Luiz.A.T."/>
            <person name="Zimmer P.D."/>
            <person name="Malone G."/>
            <person name="Dellagostin O."/>
            <person name="de Oliveira A.C."/>
            <person name="Bevan M."/>
            <person name="Bancroft I."/>
            <person name="Minx P."/>
            <person name="Cordum H."/>
            <person name="Wilson R."/>
            <person name="Cheng Z."/>
            <person name="Jin W."/>
            <person name="Jiang J."/>
            <person name="Leong S.A."/>
            <person name="Iwama H."/>
            <person name="Gojobori T."/>
            <person name="Itoh T."/>
            <person name="Niimura Y."/>
            <person name="Fujii Y."/>
            <person name="Habara T."/>
            <person name="Sakai H."/>
            <person name="Sato Y."/>
            <person name="Wilson G."/>
            <person name="Kumar K."/>
            <person name="McCouch S."/>
            <person name="Juretic N."/>
            <person name="Hoen D."/>
            <person name="Wright S."/>
            <person name="Bruskiewich R."/>
            <person name="Bureau T."/>
            <person name="Miyao A."/>
            <person name="Hirochika H."/>
            <person name="Nishikawa T."/>
            <person name="Kadowaki K."/>
            <person name="Sugiura M."/>
            <person name="Burr B."/>
            <person name="Sasaki T."/>
        </authorList>
    </citation>
    <scope>NUCLEOTIDE SEQUENCE [LARGE SCALE GENOMIC DNA]</scope>
    <source>
        <strain evidence="4">cv. Nipponbare</strain>
    </source>
</reference>
<reference evidence="4" key="4">
    <citation type="journal article" date="2008" name="Nucleic Acids Res.">
        <title>The rice annotation project database (RAP-DB): 2008 update.</title>
        <authorList>
            <consortium name="The rice annotation project (RAP)"/>
        </authorList>
    </citation>
    <scope>GENOME REANNOTATION</scope>
    <source>
        <strain evidence="4">cv. Nipponbare</strain>
    </source>
</reference>
<evidence type="ECO:0000313" key="3">
    <source>
        <dbReference type="EMBL" id="BAD25010.1"/>
    </source>
</evidence>
<reference evidence="2" key="1">
    <citation type="submission" date="2001-08" db="EMBL/GenBank/DDBJ databases">
        <title>Oryza sativa nipponbare(GA3) genomic DNA, chromosome 2, BAC clone:OJ1003_F05.</title>
        <authorList>
            <person name="Sasaki T."/>
            <person name="Matsumoto T."/>
            <person name="Yamamoto K."/>
        </authorList>
    </citation>
    <scope>NUCLEOTIDE SEQUENCE</scope>
</reference>
<dbReference type="Proteomes" id="UP000000763">
    <property type="component" value="Chromosome 2"/>
</dbReference>
<evidence type="ECO:0000256" key="1">
    <source>
        <dbReference type="SAM" id="MobiDB-lite"/>
    </source>
</evidence>
<sequence>MALKEDKSDREREYKKWEVKSQISSEKKKSYESSKAEDHKGKGYEKSNTEKKGKGKENKSSEKGKGKTIDACEHGDGHGGGRDAPVPAIVGRKRCAAEDRRMESDLRQEAELRAKALKDNTWGEMVACDDPWLKEILRRRCVNAMRTRALHAQITRLIDDMDRRHRKFFLTGNEQNHNRIYSDEAVGVEIGNC</sequence>
<accession>Q6H8D9</accession>
<evidence type="ECO:0000313" key="4">
    <source>
        <dbReference type="Proteomes" id="UP000000763"/>
    </source>
</evidence>
<feature type="compositionally biased region" description="Basic and acidic residues" evidence="1">
    <location>
        <begin position="1"/>
        <end position="81"/>
    </location>
</feature>
<evidence type="ECO:0000313" key="2">
    <source>
        <dbReference type="EMBL" id="BAD25001.1"/>
    </source>
</evidence>
<name>Q6H8D9_ORYSJ</name>
<dbReference type="AlphaFoldDB" id="Q6H8D9"/>